<dbReference type="Pfam" id="PF05930">
    <property type="entry name" value="Phage_AlpA"/>
    <property type="match status" value="1"/>
</dbReference>
<accession>A0A1I6H764</accession>
<dbReference type="InterPro" id="IPR010260">
    <property type="entry name" value="AlpA"/>
</dbReference>
<protein>
    <submittedName>
        <fullName evidence="1">Transcriptional regulator, AlpA family</fullName>
    </submittedName>
</protein>
<dbReference type="EMBL" id="FOYU01000002">
    <property type="protein sequence ID" value="SFR50386.1"/>
    <property type="molecule type" value="Genomic_DNA"/>
</dbReference>
<proteinExistence type="predicted"/>
<sequence>MKIQTTSFIPVQRKPKDRLVRERECRAITGLARQRRWELEKQGKFPKRVHLGTRSVAWRLSDLEKWIDEVSENGLV</sequence>
<gene>
    <name evidence="1" type="ORF">SAMN04488070_1563</name>
</gene>
<keyword evidence="2" id="KW-1185">Reference proteome</keyword>
<reference evidence="2" key="1">
    <citation type="submission" date="2016-10" db="EMBL/GenBank/DDBJ databases">
        <authorList>
            <person name="Varghese N."/>
            <person name="Submissions S."/>
        </authorList>
    </citation>
    <scope>NUCLEOTIDE SEQUENCE [LARGE SCALE GENOMIC DNA]</scope>
    <source>
        <strain evidence="2">CGMCC 1.7285</strain>
    </source>
</reference>
<evidence type="ECO:0000313" key="2">
    <source>
        <dbReference type="Proteomes" id="UP000199424"/>
    </source>
</evidence>
<dbReference type="AlphaFoldDB" id="A0A1I6H764"/>
<evidence type="ECO:0000313" key="1">
    <source>
        <dbReference type="EMBL" id="SFR50386.1"/>
    </source>
</evidence>
<dbReference type="Gene3D" id="1.10.238.160">
    <property type="match status" value="1"/>
</dbReference>
<dbReference type="RefSeq" id="WP_092857289.1">
    <property type="nucleotide sequence ID" value="NZ_FOYU01000002.1"/>
</dbReference>
<dbReference type="Proteomes" id="UP000199424">
    <property type="component" value="Unassembled WGS sequence"/>
</dbReference>
<organism evidence="1 2">
    <name type="scientific">Pseudidiomarina maritima</name>
    <dbReference type="NCBI Taxonomy" id="519453"/>
    <lineage>
        <taxon>Bacteria</taxon>
        <taxon>Pseudomonadati</taxon>
        <taxon>Pseudomonadota</taxon>
        <taxon>Gammaproteobacteria</taxon>
        <taxon>Alteromonadales</taxon>
        <taxon>Idiomarinaceae</taxon>
        <taxon>Pseudidiomarina</taxon>
    </lineage>
</organism>
<name>A0A1I6H764_9GAMM</name>